<dbReference type="AlphaFoldDB" id="A0A6M0RIC2"/>
<name>A0A6M0RIC2_9CYAN</name>
<comment type="caution">
    <text evidence="1">The sequence shown here is derived from an EMBL/GenBank/DDBJ whole genome shotgun (WGS) entry which is preliminary data.</text>
</comment>
<dbReference type="EMBL" id="QXHD01000004">
    <property type="protein sequence ID" value="NEZ55935.1"/>
    <property type="molecule type" value="Genomic_DNA"/>
</dbReference>
<gene>
    <name evidence="1" type="ORF">DXZ20_09675</name>
</gene>
<sequence>MASSGNKSWNLESFLDSLIFELDKAQDTLSVKGLNRRLTYMVQDMNLELQLFPEFDGDNVRFTTAKPGEKGASKISFQLGSISDSQIREVTRPPIQQGETSIDEVDLPETERKELKKLGIKSTEDLRRTVQDRNVDLGKVTEKKLNYGSLANLINKAHRQEKPPSVAKASLSKSQGDTVLTLEGNNLASAQSLDQFPAAVINDQPVEILSASDKQLKLKVKQTHLQGQGGNQLKVALDPYAVFTMNLESQVQPP</sequence>
<proteinExistence type="predicted"/>
<protein>
    <recommendedName>
        <fullName evidence="3">IPT/TIG domain-containing protein</fullName>
    </recommendedName>
</protein>
<accession>A0A6M0RIC2</accession>
<evidence type="ECO:0000313" key="1">
    <source>
        <dbReference type="EMBL" id="NEZ55935.1"/>
    </source>
</evidence>
<dbReference type="RefSeq" id="WP_163697829.1">
    <property type="nucleotide sequence ID" value="NZ_QXHD01000004.1"/>
</dbReference>
<keyword evidence="2" id="KW-1185">Reference proteome</keyword>
<evidence type="ECO:0008006" key="3">
    <source>
        <dbReference type="Google" id="ProtNLM"/>
    </source>
</evidence>
<reference evidence="1 2" key="1">
    <citation type="journal article" date="2020" name="Microb. Ecol.">
        <title>Ecogenomics of the Marine Benthic Filamentous Cyanobacterium Adonisia.</title>
        <authorList>
            <person name="Walter J.M."/>
            <person name="Coutinho F.H."/>
            <person name="Leomil L."/>
            <person name="Hargreaves P.I."/>
            <person name="Campeao M.E."/>
            <person name="Vieira V.V."/>
            <person name="Silva B.S."/>
            <person name="Fistarol G.O."/>
            <person name="Salomon P.S."/>
            <person name="Sawabe T."/>
            <person name="Mino S."/>
            <person name="Hosokawa M."/>
            <person name="Miyashita H."/>
            <person name="Maruyama F."/>
            <person name="van Verk M.C."/>
            <person name="Dutilh B.E."/>
            <person name="Thompson C.C."/>
            <person name="Thompson F.L."/>
        </authorList>
    </citation>
    <scope>NUCLEOTIDE SEQUENCE [LARGE SCALE GENOMIC DNA]</scope>
    <source>
        <strain evidence="1 2">CCMR0081</strain>
    </source>
</reference>
<organism evidence="1 2">
    <name type="scientific">Adonisia turfae CCMR0081</name>
    <dbReference type="NCBI Taxonomy" id="2292702"/>
    <lineage>
        <taxon>Bacteria</taxon>
        <taxon>Bacillati</taxon>
        <taxon>Cyanobacteriota</taxon>
        <taxon>Adonisia</taxon>
        <taxon>Adonisia turfae</taxon>
    </lineage>
</organism>
<evidence type="ECO:0000313" key="2">
    <source>
        <dbReference type="Proteomes" id="UP000481033"/>
    </source>
</evidence>
<dbReference type="Proteomes" id="UP000481033">
    <property type="component" value="Unassembled WGS sequence"/>
</dbReference>